<evidence type="ECO:0000256" key="2">
    <source>
        <dbReference type="ARBA" id="ARBA00023242"/>
    </source>
</evidence>
<dbReference type="CDD" id="cd00024">
    <property type="entry name" value="CD_CSD"/>
    <property type="match status" value="1"/>
</dbReference>
<dbReference type="GO" id="GO:0031507">
    <property type="term" value="P:heterochromatin formation"/>
    <property type="evidence" value="ECO:0007669"/>
    <property type="project" value="InterPro"/>
</dbReference>
<comment type="subcellular location">
    <subcellularLocation>
        <location evidence="1">Nucleus</location>
    </subcellularLocation>
</comment>
<evidence type="ECO:0000313" key="6">
    <source>
        <dbReference type="Proteomes" id="UP001202328"/>
    </source>
</evidence>
<reference evidence="5" key="1">
    <citation type="submission" date="2022-04" db="EMBL/GenBank/DDBJ databases">
        <title>A functionally conserved STORR gene fusion in Papaver species that diverged 16.8 million years ago.</title>
        <authorList>
            <person name="Catania T."/>
        </authorList>
    </citation>
    <scope>NUCLEOTIDE SEQUENCE</scope>
    <source>
        <strain evidence="5">S-188037</strain>
    </source>
</reference>
<gene>
    <name evidence="5" type="ORF">MKW98_016687</name>
</gene>
<keyword evidence="6" id="KW-1185">Reference proteome</keyword>
<dbReference type="AlphaFoldDB" id="A0AAD4SR03"/>
<name>A0AAD4SR03_9MAGN</name>
<accession>A0AAD4SR03</accession>
<evidence type="ECO:0000313" key="5">
    <source>
        <dbReference type="EMBL" id="KAI3919134.1"/>
    </source>
</evidence>
<feature type="region of interest" description="Disordered" evidence="3">
    <location>
        <begin position="149"/>
        <end position="203"/>
    </location>
</feature>
<dbReference type="InterPro" id="IPR023779">
    <property type="entry name" value="Chromodomain_CS"/>
</dbReference>
<dbReference type="SMART" id="SM00298">
    <property type="entry name" value="CHROMO"/>
    <property type="match status" value="1"/>
</dbReference>
<dbReference type="Gene3D" id="2.40.50.40">
    <property type="match status" value="1"/>
</dbReference>
<dbReference type="InterPro" id="IPR044251">
    <property type="entry name" value="LHP1-like"/>
</dbReference>
<dbReference type="PANTHER" id="PTHR47240">
    <property type="entry name" value="CHROMO DOMAIN-CONTAINING PROTEIN LHP1"/>
    <property type="match status" value="1"/>
</dbReference>
<dbReference type="Pfam" id="PF00385">
    <property type="entry name" value="Chromo"/>
    <property type="match status" value="1"/>
</dbReference>
<feature type="domain" description="Chromo" evidence="4">
    <location>
        <begin position="14"/>
        <end position="74"/>
    </location>
</feature>
<dbReference type="InterPro" id="IPR000953">
    <property type="entry name" value="Chromo/chromo_shadow_dom"/>
</dbReference>
<proteinExistence type="predicted"/>
<feature type="compositionally biased region" description="Polar residues" evidence="3">
    <location>
        <begin position="97"/>
        <end position="111"/>
    </location>
</feature>
<dbReference type="GO" id="GO:0005634">
    <property type="term" value="C:nucleus"/>
    <property type="evidence" value="ECO:0007669"/>
    <property type="project" value="UniProtKB-SubCell"/>
</dbReference>
<keyword evidence="2" id="KW-0539">Nucleus</keyword>
<evidence type="ECO:0000256" key="3">
    <source>
        <dbReference type="SAM" id="MobiDB-lite"/>
    </source>
</evidence>
<dbReference type="PROSITE" id="PS00598">
    <property type="entry name" value="CHROMO_1"/>
    <property type="match status" value="1"/>
</dbReference>
<organism evidence="5 6">
    <name type="scientific">Papaver atlanticum</name>
    <dbReference type="NCBI Taxonomy" id="357466"/>
    <lineage>
        <taxon>Eukaryota</taxon>
        <taxon>Viridiplantae</taxon>
        <taxon>Streptophyta</taxon>
        <taxon>Embryophyta</taxon>
        <taxon>Tracheophyta</taxon>
        <taxon>Spermatophyta</taxon>
        <taxon>Magnoliopsida</taxon>
        <taxon>Ranunculales</taxon>
        <taxon>Papaveraceae</taxon>
        <taxon>Papaveroideae</taxon>
        <taxon>Papaver</taxon>
    </lineage>
</organism>
<dbReference type="PROSITE" id="PS50013">
    <property type="entry name" value="CHROMO_2"/>
    <property type="match status" value="1"/>
</dbReference>
<dbReference type="Proteomes" id="UP001202328">
    <property type="component" value="Unassembled WGS sequence"/>
</dbReference>
<dbReference type="SUPFAM" id="SSF54160">
    <property type="entry name" value="Chromo domain-like"/>
    <property type="match status" value="1"/>
</dbReference>
<dbReference type="EMBL" id="JAJJMB010008936">
    <property type="protein sequence ID" value="KAI3919134.1"/>
    <property type="molecule type" value="Genomic_DNA"/>
</dbReference>
<feature type="region of interest" description="Disordered" evidence="3">
    <location>
        <begin position="66"/>
        <end position="113"/>
    </location>
</feature>
<evidence type="ECO:0000256" key="1">
    <source>
        <dbReference type="ARBA" id="ARBA00004123"/>
    </source>
</evidence>
<evidence type="ECO:0000259" key="4">
    <source>
        <dbReference type="PROSITE" id="PS50013"/>
    </source>
</evidence>
<dbReference type="PANTHER" id="PTHR47240:SF2">
    <property type="entry name" value="CHROMO DOMAIN-CONTAINING PROTEIN LHP1"/>
    <property type="match status" value="1"/>
</dbReference>
<dbReference type="InterPro" id="IPR023780">
    <property type="entry name" value="Chromo_domain"/>
</dbReference>
<dbReference type="InterPro" id="IPR016197">
    <property type="entry name" value="Chromo-like_dom_sf"/>
</dbReference>
<comment type="caution">
    <text evidence="5">The sequence shown here is derived from an EMBL/GenBank/DDBJ whole genome shotgun (WGS) entry which is preliminary data.</text>
</comment>
<protein>
    <recommendedName>
        <fullName evidence="4">Chromo domain-containing protein</fullName>
    </recommendedName>
</protein>
<feature type="compositionally biased region" description="Basic and acidic residues" evidence="3">
    <location>
        <begin position="189"/>
        <end position="203"/>
    </location>
</feature>
<sequence length="274" mass="31848">MRGGLRSQTQQGFYEIEDVRKKRVRKGHTEYLIKWRDWPERSNTWEPLENLQEYVEEFEESLLLRKQKRKRKGRVASNSSHKEGNKENETDDEDVGTITTQQTHENESVSSRLCEIRERTSTDNLNSESGKKKVSDITLYDNMLEGHNPEVDFDESTSHSNRLTGAKRRKSGNVKRFQKESTMIDDAQNGDKSEPDQDKEEKLSNYPHYITKIIKATGYSVSIKDGVQDDVRVTFLAVSSDGTEVVVDNKQLKAENPQLLFSFYEQNLRYSFHE</sequence>